<dbReference type="PANTHER" id="PTHR12277">
    <property type="entry name" value="ALPHA/BETA HYDROLASE DOMAIN-CONTAINING PROTEIN"/>
    <property type="match status" value="1"/>
</dbReference>
<dbReference type="InterPro" id="IPR022742">
    <property type="entry name" value="Hydrolase_4"/>
</dbReference>
<organism evidence="2 3">
    <name type="scientific">Coccomyxa viridis</name>
    <dbReference type="NCBI Taxonomy" id="1274662"/>
    <lineage>
        <taxon>Eukaryota</taxon>
        <taxon>Viridiplantae</taxon>
        <taxon>Chlorophyta</taxon>
        <taxon>core chlorophytes</taxon>
        <taxon>Trebouxiophyceae</taxon>
        <taxon>Trebouxiophyceae incertae sedis</taxon>
        <taxon>Coccomyxaceae</taxon>
        <taxon>Coccomyxa</taxon>
    </lineage>
</organism>
<evidence type="ECO:0000313" key="3">
    <source>
        <dbReference type="Proteomes" id="UP001497392"/>
    </source>
</evidence>
<keyword evidence="3" id="KW-1185">Reference proteome</keyword>
<evidence type="ECO:0000313" key="2">
    <source>
        <dbReference type="EMBL" id="CAL5223895.1"/>
    </source>
</evidence>
<protein>
    <submittedName>
        <fullName evidence="2">G6491 protein</fullName>
    </submittedName>
</protein>
<dbReference type="Proteomes" id="UP001497392">
    <property type="component" value="Unassembled WGS sequence"/>
</dbReference>
<proteinExistence type="predicted"/>
<dbReference type="InterPro" id="IPR029058">
    <property type="entry name" value="AB_hydrolase_fold"/>
</dbReference>
<comment type="caution">
    <text evidence="2">The sequence shown here is derived from an EMBL/GenBank/DDBJ whole genome shotgun (WGS) entry which is preliminary data.</text>
</comment>
<evidence type="ECO:0000259" key="1">
    <source>
        <dbReference type="Pfam" id="PF12146"/>
    </source>
</evidence>
<dbReference type="SUPFAM" id="SSF53474">
    <property type="entry name" value="alpha/beta-Hydrolases"/>
    <property type="match status" value="1"/>
</dbReference>
<reference evidence="2 3" key="1">
    <citation type="submission" date="2024-06" db="EMBL/GenBank/DDBJ databases">
        <authorList>
            <person name="Kraege A."/>
            <person name="Thomma B."/>
        </authorList>
    </citation>
    <scope>NUCLEOTIDE SEQUENCE [LARGE SCALE GENOMIC DNA]</scope>
</reference>
<name>A0ABP1FVG7_9CHLO</name>
<dbReference type="Pfam" id="PF12146">
    <property type="entry name" value="Hydrolase_4"/>
    <property type="match status" value="1"/>
</dbReference>
<dbReference type="PANTHER" id="PTHR12277:SF81">
    <property type="entry name" value="PROTEIN ABHD13"/>
    <property type="match status" value="1"/>
</dbReference>
<dbReference type="Gene3D" id="3.40.50.1820">
    <property type="entry name" value="alpha/beta hydrolase"/>
    <property type="match status" value="1"/>
</dbReference>
<sequence>MGFFESLFGALEPVQQLASSKSGLASSFGFVFQPPYQPGYKVSELPGGKLTLGPGRPGGRKMPEGDVTRLKTEREGSIIAVFIPYKPDFFPKQTSKTAYSLTAAPFPEATERRPTILMSHGTAVDLGRVLAFYSEIAKDLKCNLCAYDYTGYGQSKGRASIPDTIADINAVFQWLLSRGVQKQDIILYGQSLGSGPTLDLAARERGIGGVVLHAAFASGLRQVRPSGRLFPAWFDIYPNSELVQQVEAPVCVLHGTRDYVVDIEAGRHLHKLAKRPAQPYWAEGCDHENVEMSSGYIPHLRAYLQGIFGKRYG</sequence>
<feature type="domain" description="Serine aminopeptidase S33" evidence="1">
    <location>
        <begin position="111"/>
        <end position="221"/>
    </location>
</feature>
<accession>A0ABP1FVG7</accession>
<gene>
    <name evidence="2" type="primary">g6491</name>
    <name evidence="2" type="ORF">VP750_LOCUS5554</name>
</gene>
<dbReference type="EMBL" id="CAXHTA020000009">
    <property type="protein sequence ID" value="CAL5223895.1"/>
    <property type="molecule type" value="Genomic_DNA"/>
</dbReference>